<evidence type="ECO:0000313" key="3">
    <source>
        <dbReference type="Proteomes" id="UP001140206"/>
    </source>
</evidence>
<reference evidence="2" key="1">
    <citation type="submission" date="2022-08" db="EMBL/GenBank/DDBJ databases">
        <authorList>
            <person name="Marques A."/>
        </authorList>
    </citation>
    <scope>NUCLEOTIDE SEQUENCE</scope>
    <source>
        <strain evidence="2">RhyPub2mFocal</strain>
        <tissue evidence="2">Leaves</tissue>
    </source>
</reference>
<dbReference type="PANTHER" id="PTHR42886:SF85">
    <property type="entry name" value="OS01G0579900 PROTEIN"/>
    <property type="match status" value="1"/>
</dbReference>
<name>A0AAV8EET3_9POAL</name>
<comment type="caution">
    <text evidence="2">The sequence shown here is derived from an EMBL/GenBank/DDBJ whole genome shotgun (WGS) entry which is preliminary data.</text>
</comment>
<evidence type="ECO:0000259" key="1">
    <source>
        <dbReference type="Pfam" id="PF12146"/>
    </source>
</evidence>
<protein>
    <submittedName>
        <fullName evidence="2">Alpha/beta-Hydrolases superfamily protein</fullName>
    </submittedName>
</protein>
<evidence type="ECO:0000313" key="2">
    <source>
        <dbReference type="EMBL" id="KAJ4777789.1"/>
    </source>
</evidence>
<dbReference type="Gene3D" id="3.40.50.1820">
    <property type="entry name" value="alpha/beta hydrolase"/>
    <property type="match status" value="1"/>
</dbReference>
<feature type="domain" description="Serine aminopeptidase S33" evidence="1">
    <location>
        <begin position="125"/>
        <end position="236"/>
    </location>
</feature>
<proteinExistence type="predicted"/>
<sequence length="350" mass="39226">MLWWAGRRCSLSRPSTKLSCVGIFLGLSNFLVYCSRPVPCHSVPLHFFTSPSLPLPSKTSRASSTCWRSDLDWRNTHQVLLAAVDKLQEMSQQGLPDSSNSPETRITITSEHGKKLVGILHDTGSKKIVILCHGLRDTKDHNTVVSIASALTRIGISSFRFDFSGNGESEGQFQFGNYWREVDDLHSVTSYLKKNYDIIAVVGHSKGGNVVLLYASKYDDVKMVINVSARFDLQKGIKERLGEGFFDRLENDKTIQLVDGKGRFEVTKDSLMDRLSINMSEEVKKIKPDSRVLTIHGSNDEVIPVEDAYEFEKVICNHKLHIIDGANHNYTFHNDKLASVVVDVITSSHL</sequence>
<dbReference type="AlphaFoldDB" id="A0AAV8EET3"/>
<organism evidence="2 3">
    <name type="scientific">Rhynchospora pubera</name>
    <dbReference type="NCBI Taxonomy" id="906938"/>
    <lineage>
        <taxon>Eukaryota</taxon>
        <taxon>Viridiplantae</taxon>
        <taxon>Streptophyta</taxon>
        <taxon>Embryophyta</taxon>
        <taxon>Tracheophyta</taxon>
        <taxon>Spermatophyta</taxon>
        <taxon>Magnoliopsida</taxon>
        <taxon>Liliopsida</taxon>
        <taxon>Poales</taxon>
        <taxon>Cyperaceae</taxon>
        <taxon>Cyperoideae</taxon>
        <taxon>Rhynchosporeae</taxon>
        <taxon>Rhynchospora</taxon>
    </lineage>
</organism>
<dbReference type="Pfam" id="PF12146">
    <property type="entry name" value="Hydrolase_4"/>
    <property type="match status" value="1"/>
</dbReference>
<accession>A0AAV8EET3</accession>
<dbReference type="EMBL" id="JAMFTS010000003">
    <property type="protein sequence ID" value="KAJ4777789.1"/>
    <property type="molecule type" value="Genomic_DNA"/>
</dbReference>
<gene>
    <name evidence="2" type="ORF">LUZ62_062046</name>
</gene>
<dbReference type="InterPro" id="IPR029058">
    <property type="entry name" value="AB_hydrolase_fold"/>
</dbReference>
<dbReference type="Proteomes" id="UP001140206">
    <property type="component" value="Chromosome 3"/>
</dbReference>
<keyword evidence="3" id="KW-1185">Reference proteome</keyword>
<dbReference type="InterPro" id="IPR022742">
    <property type="entry name" value="Hydrolase_4"/>
</dbReference>
<dbReference type="SUPFAM" id="SSF53474">
    <property type="entry name" value="alpha/beta-Hydrolases"/>
    <property type="match status" value="1"/>
</dbReference>
<dbReference type="PANTHER" id="PTHR42886">
    <property type="entry name" value="RE40534P-RELATED"/>
    <property type="match status" value="1"/>
</dbReference>